<dbReference type="PANTHER" id="PTHR33529:SF7">
    <property type="entry name" value="LIPOPOLYSACCHARIDE EXPORT SYSTEM PERMEASE PROTEIN LPTF"/>
    <property type="match status" value="1"/>
</dbReference>
<dbReference type="AlphaFoldDB" id="A0A432WZY5"/>
<dbReference type="InterPro" id="IPR030922">
    <property type="entry name" value="LptF"/>
</dbReference>
<dbReference type="OrthoDB" id="9778062at2"/>
<feature type="transmembrane region" description="Helical" evidence="12">
    <location>
        <begin position="276"/>
        <end position="294"/>
    </location>
</feature>
<organism evidence="13 14">
    <name type="scientific">Aliidiomarina taiwanensis</name>
    <dbReference type="NCBI Taxonomy" id="946228"/>
    <lineage>
        <taxon>Bacteria</taxon>
        <taxon>Pseudomonadati</taxon>
        <taxon>Pseudomonadota</taxon>
        <taxon>Gammaproteobacteria</taxon>
        <taxon>Alteromonadales</taxon>
        <taxon>Idiomarinaceae</taxon>
        <taxon>Aliidiomarina</taxon>
    </lineage>
</organism>
<keyword evidence="6" id="KW-1003">Cell membrane</keyword>
<dbReference type="GO" id="GO:0043190">
    <property type="term" value="C:ATP-binding cassette (ABC) transporter complex"/>
    <property type="evidence" value="ECO:0007669"/>
    <property type="project" value="InterPro"/>
</dbReference>
<reference evidence="13 14" key="1">
    <citation type="journal article" date="2011" name="Front. Microbiol.">
        <title>Genomic signatures of strain selection and enhancement in Bacillus atrophaeus var. globigii, a historical biowarfare simulant.</title>
        <authorList>
            <person name="Gibbons H.S."/>
            <person name="Broomall S.M."/>
            <person name="McNew L.A."/>
            <person name="Daligault H."/>
            <person name="Chapman C."/>
            <person name="Bruce D."/>
            <person name="Karavis M."/>
            <person name="Krepps M."/>
            <person name="McGregor P.A."/>
            <person name="Hong C."/>
            <person name="Park K.H."/>
            <person name="Akmal A."/>
            <person name="Feldman A."/>
            <person name="Lin J.S."/>
            <person name="Chang W.E."/>
            <person name="Higgs B.W."/>
            <person name="Demirev P."/>
            <person name="Lindquist J."/>
            <person name="Liem A."/>
            <person name="Fochler E."/>
            <person name="Read T.D."/>
            <person name="Tapia R."/>
            <person name="Johnson S."/>
            <person name="Bishop-Lilly K.A."/>
            <person name="Detter C."/>
            <person name="Han C."/>
            <person name="Sozhamannan S."/>
            <person name="Rosenzweig C.N."/>
            <person name="Skowronski E.W."/>
        </authorList>
    </citation>
    <scope>NUCLEOTIDE SEQUENCE [LARGE SCALE GENOMIC DNA]</scope>
    <source>
        <strain evidence="13 14">AIT1</strain>
    </source>
</reference>
<gene>
    <name evidence="13" type="primary">lptF</name>
    <name evidence="13" type="ORF">CWE15_09320</name>
</gene>
<dbReference type="InterPro" id="IPR005495">
    <property type="entry name" value="LptG/LptF_permease"/>
</dbReference>
<comment type="similarity">
    <text evidence="3">Belongs to the LptF/LptG family.</text>
</comment>
<keyword evidence="14" id="KW-1185">Reference proteome</keyword>
<evidence type="ECO:0000313" key="13">
    <source>
        <dbReference type="EMBL" id="RUO39316.1"/>
    </source>
</evidence>
<evidence type="ECO:0000256" key="11">
    <source>
        <dbReference type="ARBA" id="ARBA00026081"/>
    </source>
</evidence>
<evidence type="ECO:0000256" key="1">
    <source>
        <dbReference type="ARBA" id="ARBA00002265"/>
    </source>
</evidence>
<keyword evidence="7" id="KW-0997">Cell inner membrane</keyword>
<evidence type="ECO:0000256" key="8">
    <source>
        <dbReference type="ARBA" id="ARBA00022692"/>
    </source>
</evidence>
<evidence type="ECO:0000313" key="14">
    <source>
        <dbReference type="Proteomes" id="UP000286976"/>
    </source>
</evidence>
<keyword evidence="5" id="KW-0813">Transport</keyword>
<dbReference type="NCBIfam" id="TIGR04407">
    <property type="entry name" value="LptF_YjgP"/>
    <property type="match status" value="1"/>
</dbReference>
<feature type="transmembrane region" description="Helical" evidence="12">
    <location>
        <begin position="48"/>
        <end position="75"/>
    </location>
</feature>
<evidence type="ECO:0000256" key="9">
    <source>
        <dbReference type="ARBA" id="ARBA00022989"/>
    </source>
</evidence>
<dbReference type="PANTHER" id="PTHR33529">
    <property type="entry name" value="SLR0882 PROTEIN-RELATED"/>
    <property type="match status" value="1"/>
</dbReference>
<comment type="function">
    <text evidence="1">Part of the ABC transporter complex LptBFG involved in the translocation of lipopolysaccharide (LPS) from the inner membrane to the outer membrane.</text>
</comment>
<comment type="subunit">
    <text evidence="11">Component of the lipopolysaccharide transport and assembly complex. The LptBFG transporter is composed of two ATP-binding proteins (LptB) and two transmembrane proteins (LptF and LptG).</text>
</comment>
<dbReference type="GO" id="GO:0055085">
    <property type="term" value="P:transmembrane transport"/>
    <property type="evidence" value="ECO:0007669"/>
    <property type="project" value="InterPro"/>
</dbReference>
<feature type="transmembrane region" description="Helical" evidence="12">
    <location>
        <begin position="306"/>
        <end position="326"/>
    </location>
</feature>
<name>A0A432WZY5_9GAMM</name>
<evidence type="ECO:0000256" key="10">
    <source>
        <dbReference type="ARBA" id="ARBA00023136"/>
    </source>
</evidence>
<keyword evidence="8 12" id="KW-0812">Transmembrane</keyword>
<evidence type="ECO:0000256" key="6">
    <source>
        <dbReference type="ARBA" id="ARBA00022475"/>
    </source>
</evidence>
<protein>
    <recommendedName>
        <fullName evidence="4">Lipopolysaccharide export system permease protein LptF</fullName>
    </recommendedName>
</protein>
<evidence type="ECO:0000256" key="2">
    <source>
        <dbReference type="ARBA" id="ARBA00004429"/>
    </source>
</evidence>
<feature type="transmembrane region" description="Helical" evidence="12">
    <location>
        <begin position="96"/>
        <end position="120"/>
    </location>
</feature>
<sequence>MLIFRYVIRETFKAQLAVFVVLMTIFLSQQFIQVLAEASDGKIPTDLVFLVIGLQLPGLASLILPISLFLGILLAHGRLYSDNEMSVLHACGVSEWYITRTTLVFALAVSVLTALLTLWWGPAALSQEHQIAEKARSETGVSVIQTGRFQQVASQRAVVFVENQTDGQELENIFVAQMPSKQLSPQAVMGDEERASVVMARKGNIVSLESGAQLLSLQDGRRYTQHLTALDQQVMSFDTYQMQIREQAPDETLKRQEAISTFELLQTDSAEARAELQWRIAIPLAMPLLALIAVPLSRVNPRQGKFGRMAPAILIYLGYFMLLMAAKRALAAERIPEIAGLWWIHLSLFLIGVSLLLKDRTIGQKVRRLVRNKT</sequence>
<evidence type="ECO:0000256" key="4">
    <source>
        <dbReference type="ARBA" id="ARBA00014213"/>
    </source>
</evidence>
<dbReference type="RefSeq" id="WP_126757816.1">
    <property type="nucleotide sequence ID" value="NZ_PIPQ01000006.1"/>
</dbReference>
<evidence type="ECO:0000256" key="7">
    <source>
        <dbReference type="ARBA" id="ARBA00022519"/>
    </source>
</evidence>
<dbReference type="Pfam" id="PF03739">
    <property type="entry name" value="LptF_LptG"/>
    <property type="match status" value="1"/>
</dbReference>
<dbReference type="GO" id="GO:0015920">
    <property type="term" value="P:lipopolysaccharide transport"/>
    <property type="evidence" value="ECO:0007669"/>
    <property type="project" value="TreeGrafter"/>
</dbReference>
<proteinExistence type="inferred from homology"/>
<evidence type="ECO:0000256" key="3">
    <source>
        <dbReference type="ARBA" id="ARBA00007725"/>
    </source>
</evidence>
<accession>A0A432WZY5</accession>
<keyword evidence="9 12" id="KW-1133">Transmembrane helix</keyword>
<evidence type="ECO:0000256" key="5">
    <source>
        <dbReference type="ARBA" id="ARBA00022448"/>
    </source>
</evidence>
<feature type="transmembrane region" description="Helical" evidence="12">
    <location>
        <begin position="338"/>
        <end position="357"/>
    </location>
</feature>
<evidence type="ECO:0000256" key="12">
    <source>
        <dbReference type="SAM" id="Phobius"/>
    </source>
</evidence>
<dbReference type="EMBL" id="PIPQ01000006">
    <property type="protein sequence ID" value="RUO39316.1"/>
    <property type="molecule type" value="Genomic_DNA"/>
</dbReference>
<comment type="subcellular location">
    <subcellularLocation>
        <location evidence="2">Cell inner membrane</location>
        <topology evidence="2">Multi-pass membrane protein</topology>
    </subcellularLocation>
</comment>
<dbReference type="Proteomes" id="UP000286976">
    <property type="component" value="Unassembled WGS sequence"/>
</dbReference>
<comment type="caution">
    <text evidence="13">The sequence shown here is derived from an EMBL/GenBank/DDBJ whole genome shotgun (WGS) entry which is preliminary data.</text>
</comment>
<keyword evidence="10 12" id="KW-0472">Membrane</keyword>